<evidence type="ECO:0000256" key="4">
    <source>
        <dbReference type="ARBA" id="ARBA00035176"/>
    </source>
</evidence>
<evidence type="ECO:0000313" key="7">
    <source>
        <dbReference type="Proteomes" id="UP000231343"/>
    </source>
</evidence>
<sequence length="50" mass="6161">MQEVITFACTECDRKNYTSQKNKKIIKDRLELVKYCKWCKKHTKHKEEKK</sequence>
<dbReference type="InterPro" id="IPR038584">
    <property type="entry name" value="Ribosomal_bL33_sf"/>
</dbReference>
<evidence type="ECO:0000313" key="6">
    <source>
        <dbReference type="EMBL" id="PIS29591.1"/>
    </source>
</evidence>
<keyword evidence="2 5" id="KW-0689">Ribosomal protein</keyword>
<evidence type="ECO:0000256" key="1">
    <source>
        <dbReference type="ARBA" id="ARBA00007596"/>
    </source>
</evidence>
<reference evidence="6 7" key="1">
    <citation type="submission" date="2017-09" db="EMBL/GenBank/DDBJ databases">
        <title>Depth-based differentiation of microbial function through sediment-hosted aquifers and enrichment of novel symbionts in the deep terrestrial subsurface.</title>
        <authorList>
            <person name="Probst A.J."/>
            <person name="Ladd B."/>
            <person name="Jarett J.K."/>
            <person name="Geller-Mcgrath D.E."/>
            <person name="Sieber C.M."/>
            <person name="Emerson J.B."/>
            <person name="Anantharaman K."/>
            <person name="Thomas B.C."/>
            <person name="Malmstrom R."/>
            <person name="Stieglmeier M."/>
            <person name="Klingl A."/>
            <person name="Woyke T."/>
            <person name="Ryan C.M."/>
            <person name="Banfield J.F."/>
        </authorList>
    </citation>
    <scope>NUCLEOTIDE SEQUENCE [LARGE SCALE GENOMIC DNA]</scope>
    <source>
        <strain evidence="6">CG08_land_8_20_14_0_20_45_16</strain>
    </source>
</reference>
<comment type="similarity">
    <text evidence="1 5">Belongs to the bacterial ribosomal protein bL33 family.</text>
</comment>
<dbReference type="GO" id="GO:0003735">
    <property type="term" value="F:structural constituent of ribosome"/>
    <property type="evidence" value="ECO:0007669"/>
    <property type="project" value="InterPro"/>
</dbReference>
<dbReference type="Gene3D" id="2.20.28.120">
    <property type="entry name" value="Ribosomal protein L33"/>
    <property type="match status" value="1"/>
</dbReference>
<dbReference type="GO" id="GO:1990904">
    <property type="term" value="C:ribonucleoprotein complex"/>
    <property type="evidence" value="ECO:0007669"/>
    <property type="project" value="UniProtKB-KW"/>
</dbReference>
<dbReference type="HAMAP" id="MF_00294">
    <property type="entry name" value="Ribosomal_bL33"/>
    <property type="match status" value="1"/>
</dbReference>
<dbReference type="NCBIfam" id="NF001764">
    <property type="entry name" value="PRK00504.1"/>
    <property type="match status" value="1"/>
</dbReference>
<proteinExistence type="inferred from homology"/>
<gene>
    <name evidence="5 6" type="primary">rpmG</name>
    <name evidence="6" type="ORF">COT42_04665</name>
</gene>
<name>A0A2H0XXK8_UNCSA</name>
<dbReference type="NCBIfam" id="NF001860">
    <property type="entry name" value="PRK00595.1"/>
    <property type="match status" value="1"/>
</dbReference>
<evidence type="ECO:0000256" key="5">
    <source>
        <dbReference type="HAMAP-Rule" id="MF_00294"/>
    </source>
</evidence>
<evidence type="ECO:0000256" key="2">
    <source>
        <dbReference type="ARBA" id="ARBA00022980"/>
    </source>
</evidence>
<dbReference type="SUPFAM" id="SSF57829">
    <property type="entry name" value="Zn-binding ribosomal proteins"/>
    <property type="match status" value="1"/>
</dbReference>
<dbReference type="GO" id="GO:0005737">
    <property type="term" value="C:cytoplasm"/>
    <property type="evidence" value="ECO:0007669"/>
    <property type="project" value="UniProtKB-ARBA"/>
</dbReference>
<dbReference type="GO" id="GO:0006412">
    <property type="term" value="P:translation"/>
    <property type="evidence" value="ECO:0007669"/>
    <property type="project" value="UniProtKB-UniRule"/>
</dbReference>
<keyword evidence="3 5" id="KW-0687">Ribonucleoprotein</keyword>
<dbReference type="NCBIfam" id="TIGR01023">
    <property type="entry name" value="rpmG_bact"/>
    <property type="match status" value="1"/>
</dbReference>
<evidence type="ECO:0000256" key="3">
    <source>
        <dbReference type="ARBA" id="ARBA00023274"/>
    </source>
</evidence>
<comment type="caution">
    <text evidence="6">The sequence shown here is derived from an EMBL/GenBank/DDBJ whole genome shotgun (WGS) entry which is preliminary data.</text>
</comment>
<dbReference type="InterPro" id="IPR001705">
    <property type="entry name" value="Ribosomal_bL33"/>
</dbReference>
<dbReference type="AlphaFoldDB" id="A0A2H0XXK8"/>
<dbReference type="GO" id="GO:0005840">
    <property type="term" value="C:ribosome"/>
    <property type="evidence" value="ECO:0007669"/>
    <property type="project" value="UniProtKB-KW"/>
</dbReference>
<dbReference type="Pfam" id="PF00471">
    <property type="entry name" value="Ribosomal_L33"/>
    <property type="match status" value="1"/>
</dbReference>
<dbReference type="EMBL" id="PEYM01000077">
    <property type="protein sequence ID" value="PIS29591.1"/>
    <property type="molecule type" value="Genomic_DNA"/>
</dbReference>
<dbReference type="InterPro" id="IPR011332">
    <property type="entry name" value="Ribosomal_zn-bd"/>
</dbReference>
<organism evidence="6 7">
    <name type="scientific">Candidatus Saganbacteria bacterium CG08_land_8_20_14_0_20_45_16</name>
    <dbReference type="NCBI Taxonomy" id="2014293"/>
    <lineage>
        <taxon>Bacteria</taxon>
        <taxon>Bacillati</taxon>
        <taxon>Saganbacteria</taxon>
    </lineage>
</organism>
<dbReference type="Proteomes" id="UP000231343">
    <property type="component" value="Unassembled WGS sequence"/>
</dbReference>
<protein>
    <recommendedName>
        <fullName evidence="4 5">Large ribosomal subunit protein bL33</fullName>
    </recommendedName>
</protein>
<accession>A0A2H0XXK8</accession>